<dbReference type="AlphaFoldDB" id="A0AAC9P8H2"/>
<protein>
    <submittedName>
        <fullName evidence="2">Uncharacterized protein</fullName>
    </submittedName>
</protein>
<evidence type="ECO:0000313" key="2">
    <source>
        <dbReference type="EMBL" id="APH54185.1"/>
    </source>
</evidence>
<organism evidence="2 3">
    <name type="scientific">Granulibacter bethesdensis</name>
    <dbReference type="NCBI Taxonomy" id="364410"/>
    <lineage>
        <taxon>Bacteria</taxon>
        <taxon>Pseudomonadati</taxon>
        <taxon>Pseudomonadota</taxon>
        <taxon>Alphaproteobacteria</taxon>
        <taxon>Acetobacterales</taxon>
        <taxon>Acetobacteraceae</taxon>
        <taxon>Granulibacter</taxon>
    </lineage>
</organism>
<proteinExistence type="predicted"/>
<sequence>MGRDGPAALIDGCCRHAVALARGIGALDGAELVAMWPTPSTASGMARRRRSAFAPTPCRRRAARIARSWSTIPRRSTWSATSSRRTLRARPMARSASRPWLNI</sequence>
<gene>
    <name evidence="2" type="ORF">GbCGDNIH9_8713</name>
</gene>
<accession>A0AAC9P8H2</accession>
<feature type="region of interest" description="Disordered" evidence="1">
    <location>
        <begin position="80"/>
        <end position="103"/>
    </location>
</feature>
<reference evidence="3" key="1">
    <citation type="submission" date="2016-11" db="EMBL/GenBank/DDBJ databases">
        <title>Comparative genomic and phenotypic analysis of Granulibacter bethesdensis clinical isolates from patients with chronic granulomatous disease.</title>
        <authorList>
            <person name="Zarember K.A."/>
            <person name="Porcella S.F."/>
            <person name="Chu J."/>
            <person name="Ding L."/>
            <person name="Dahlstrom E."/>
            <person name="Barbian K."/>
            <person name="Martens C."/>
            <person name="Sykora L."/>
            <person name="Kramer S."/>
            <person name="Pettinato A.M."/>
            <person name="Hong H."/>
            <person name="Wald G."/>
            <person name="Berg L.J."/>
            <person name="Rogge L.S."/>
            <person name="Greenberg D.E."/>
            <person name="Falcone E.L."/>
            <person name="Neves J.F."/>
            <person name="Simoes M.J."/>
            <person name="Casal M."/>
            <person name="Rodriguez-Lopez F.C."/>
            <person name="Zelazny A."/>
            <person name="Gallin J.I."/>
            <person name="Holland S.M."/>
        </authorList>
    </citation>
    <scope>NUCLEOTIDE SEQUENCE [LARGE SCALE GENOMIC DNA]</scope>
    <source>
        <strain evidence="3">NIH9.1</strain>
    </source>
</reference>
<evidence type="ECO:0000313" key="3">
    <source>
        <dbReference type="Proteomes" id="UP000182373"/>
    </source>
</evidence>
<dbReference type="Proteomes" id="UP000182373">
    <property type="component" value="Chromosome"/>
</dbReference>
<evidence type="ECO:0000256" key="1">
    <source>
        <dbReference type="SAM" id="MobiDB-lite"/>
    </source>
</evidence>
<dbReference type="EMBL" id="CP018191">
    <property type="protein sequence ID" value="APH54185.1"/>
    <property type="molecule type" value="Genomic_DNA"/>
</dbReference>
<name>A0AAC9P8H2_9PROT</name>